<name>A0A7V7QNU9_9FIRM</name>
<dbReference type="AlphaFoldDB" id="A0A7V7QNU9"/>
<evidence type="ECO:0000313" key="1">
    <source>
        <dbReference type="EMBL" id="KAB1440704.1"/>
    </source>
</evidence>
<gene>
    <name evidence="1" type="ORF">F7O84_02440</name>
</gene>
<keyword evidence="2" id="KW-1185">Reference proteome</keyword>
<comment type="caution">
    <text evidence="1">The sequence shown here is derived from an EMBL/GenBank/DDBJ whole genome shotgun (WGS) entry which is preliminary data.</text>
</comment>
<evidence type="ECO:0000313" key="2">
    <source>
        <dbReference type="Proteomes" id="UP000461768"/>
    </source>
</evidence>
<dbReference type="Proteomes" id="UP000461768">
    <property type="component" value="Unassembled WGS sequence"/>
</dbReference>
<protein>
    <recommendedName>
        <fullName evidence="3">Flagellar hook-associated protein 2 C-terminal domain-containing protein</fullName>
    </recommendedName>
</protein>
<reference evidence="1 2" key="2">
    <citation type="submission" date="2020-02" db="EMBL/GenBank/DDBJ databases">
        <title>Candidatus Galacturonibacter soehngenii shows hetero-acetogenic catabolism of galacturonic acid but lacks a canonical carbon monoxide dehydrogenase/acetyl-CoA synthase complex.</title>
        <authorList>
            <person name="Diender M."/>
            <person name="Stouten G.R."/>
            <person name="Petersen J.F."/>
            <person name="Nielsen P.H."/>
            <person name="Dueholm M.S."/>
            <person name="Pronk J.T."/>
            <person name="Van Loosdrecht M.C.M."/>
        </authorList>
    </citation>
    <scope>NUCLEOTIDE SEQUENCE [LARGE SCALE GENOMIC DNA]</scope>
    <source>
        <strain evidence="1">GalUA</strain>
    </source>
</reference>
<evidence type="ECO:0008006" key="3">
    <source>
        <dbReference type="Google" id="ProtNLM"/>
    </source>
</evidence>
<proteinExistence type="predicted"/>
<accession>A0A7V7QNU9</accession>
<organism evidence="1 2">
    <name type="scientific">Candidatus Galacturonatibacter soehngenii</name>
    <dbReference type="NCBI Taxonomy" id="2307010"/>
    <lineage>
        <taxon>Bacteria</taxon>
        <taxon>Bacillati</taxon>
        <taxon>Bacillota</taxon>
        <taxon>Clostridia</taxon>
        <taxon>Lachnospirales</taxon>
        <taxon>Lachnospiraceae</taxon>
        <taxon>Candidatus Galacturonatibacter</taxon>
    </lineage>
</organism>
<dbReference type="RefSeq" id="WP_151141495.1">
    <property type="nucleotide sequence ID" value="NZ_WAGX01000003.1"/>
</dbReference>
<sequence length="234" mass="25505">MATVNQMANYSFHNYSSNSPYDSTSTILRDYASVKNGSYKKLLKAYYDKSDSKDLNTSISTSLDSSKTIAKIHNAALSLSSSADALSAKGSKSLFKATEGSYDMDRIYKAANSFVNDYNTMIHEGAKAESKSILKSTLSLTRLSKSNKNLLKDIGITVGSNNKLTIDEEAFKKADINKIKTLFQGASSYAANVSTKAAKIKGNALVEALKSNTYTNKANYSNTYFEGAIYSSFF</sequence>
<dbReference type="EMBL" id="WAGX01000003">
    <property type="protein sequence ID" value="KAB1440704.1"/>
    <property type="molecule type" value="Genomic_DNA"/>
</dbReference>
<reference evidence="1 2" key="1">
    <citation type="submission" date="2019-09" db="EMBL/GenBank/DDBJ databases">
        <authorList>
            <person name="Valk L.C."/>
        </authorList>
    </citation>
    <scope>NUCLEOTIDE SEQUENCE [LARGE SCALE GENOMIC DNA]</scope>
    <source>
        <strain evidence="1">GalUA</strain>
    </source>
</reference>
<dbReference type="OrthoDB" id="2045233at2"/>